<dbReference type="Gene3D" id="3.30.559.10">
    <property type="entry name" value="Chloramphenicol acetyltransferase-like domain"/>
    <property type="match status" value="1"/>
</dbReference>
<dbReference type="OrthoDB" id="2548233at2759"/>
<organism evidence="1 2">
    <name type="scientific">Penicillium angulare</name>
    <dbReference type="NCBI Taxonomy" id="116970"/>
    <lineage>
        <taxon>Eukaryota</taxon>
        <taxon>Fungi</taxon>
        <taxon>Dikarya</taxon>
        <taxon>Ascomycota</taxon>
        <taxon>Pezizomycotina</taxon>
        <taxon>Eurotiomycetes</taxon>
        <taxon>Eurotiomycetidae</taxon>
        <taxon>Eurotiales</taxon>
        <taxon>Aspergillaceae</taxon>
        <taxon>Penicillium</taxon>
    </lineage>
</organism>
<evidence type="ECO:0000313" key="1">
    <source>
        <dbReference type="EMBL" id="KAJ5107041.1"/>
    </source>
</evidence>
<dbReference type="Gene3D" id="3.30.559.30">
    <property type="entry name" value="Nonribosomal peptide synthetase, condensation domain"/>
    <property type="match status" value="1"/>
</dbReference>
<sequence>MSWTKQENYWSRPFDCHDELFHVVRRMGAEINREHWQFMVNVKISFAAEDDRIGSDIERRLRQAWKALRFLHPGIAVEVYENEAQCREKKYHPVQTHQELEDFCNETFFTETTSSSADEFFSQRGRASRYITLHWIPETRQIAFISSHAHWDGRGALFMLHEYLSVLENPIIPTTLDGTEAENFVPSLNTVIGMPEKSKPEWEESAAEIMQHFMDVQPSIGCVPPGDTKSLPAESKRLETILPPDMSKSLFQAARKENITISTAVETAGILALTAMNNEGSQPEYYASWAAFDLRKYCPPPFDGPVHAPSIRLTSLPLIVKSQASWSEMSRAISELNRTPWDVNESDMMFVRDPFVRNACGIFLAAMSQPDLPPSTEPFFSSLGVYEDYVKHEYGPFTVEDVSLAVHILPPSICLHIWTWRGSLHLSACYNTAYYTTDYVQDYLDTTKDILLKNLL</sequence>
<comment type="caution">
    <text evidence="1">The sequence shown here is derived from an EMBL/GenBank/DDBJ whole genome shotgun (WGS) entry which is preliminary data.</text>
</comment>
<dbReference type="PANTHER" id="PTHR42034">
    <property type="entry name" value="CHROMOSOME 7, WHOLE GENOME SHOTGUN SEQUENCE-RELATED"/>
    <property type="match status" value="1"/>
</dbReference>
<proteinExistence type="predicted"/>
<dbReference type="AlphaFoldDB" id="A0A9W9KII3"/>
<keyword evidence="2" id="KW-1185">Reference proteome</keyword>
<dbReference type="EMBL" id="JAPQKH010000003">
    <property type="protein sequence ID" value="KAJ5107041.1"/>
    <property type="molecule type" value="Genomic_DNA"/>
</dbReference>
<evidence type="ECO:0000313" key="2">
    <source>
        <dbReference type="Proteomes" id="UP001149165"/>
    </source>
</evidence>
<dbReference type="SUPFAM" id="SSF52777">
    <property type="entry name" value="CoA-dependent acyltransferases"/>
    <property type="match status" value="1"/>
</dbReference>
<accession>A0A9W9KII3</accession>
<protein>
    <submittedName>
        <fullName evidence="1">Uncharacterized protein</fullName>
    </submittedName>
</protein>
<name>A0A9W9KII3_9EURO</name>
<dbReference type="InterPro" id="IPR023213">
    <property type="entry name" value="CAT-like_dom_sf"/>
</dbReference>
<gene>
    <name evidence="1" type="ORF">N7456_003716</name>
</gene>
<reference evidence="1" key="2">
    <citation type="journal article" date="2023" name="IMA Fungus">
        <title>Comparative genomic study of the Penicillium genus elucidates a diverse pangenome and 15 lateral gene transfer events.</title>
        <authorList>
            <person name="Petersen C."/>
            <person name="Sorensen T."/>
            <person name="Nielsen M.R."/>
            <person name="Sondergaard T.E."/>
            <person name="Sorensen J.L."/>
            <person name="Fitzpatrick D.A."/>
            <person name="Frisvad J.C."/>
            <person name="Nielsen K.L."/>
        </authorList>
    </citation>
    <scope>NUCLEOTIDE SEQUENCE</scope>
    <source>
        <strain evidence="1">IBT 30069</strain>
    </source>
</reference>
<reference evidence="1" key="1">
    <citation type="submission" date="2022-11" db="EMBL/GenBank/DDBJ databases">
        <authorList>
            <person name="Petersen C."/>
        </authorList>
    </citation>
    <scope>NUCLEOTIDE SEQUENCE</scope>
    <source>
        <strain evidence="1">IBT 30069</strain>
    </source>
</reference>
<dbReference type="Proteomes" id="UP001149165">
    <property type="component" value="Unassembled WGS sequence"/>
</dbReference>
<dbReference type="PANTHER" id="PTHR42034:SF1">
    <property type="entry name" value="CONDENSATION DOMAIN-CONTAINING PROTEIN"/>
    <property type="match status" value="1"/>
</dbReference>